<dbReference type="AlphaFoldDB" id="A0A1M7Y5P5"/>
<accession>A0A1M7Y5P5</accession>
<gene>
    <name evidence="2" type="ORF">SAMN02745217_01675</name>
</gene>
<proteinExistence type="predicted"/>
<feature type="transmembrane region" description="Helical" evidence="1">
    <location>
        <begin position="38"/>
        <end position="56"/>
    </location>
</feature>
<feature type="transmembrane region" description="Helical" evidence="1">
    <location>
        <begin position="12"/>
        <end position="32"/>
    </location>
</feature>
<keyword evidence="1" id="KW-0812">Transmembrane</keyword>
<organism evidence="2 3">
    <name type="scientific">Anaerocolumna xylanovorans DSM 12503</name>
    <dbReference type="NCBI Taxonomy" id="1121345"/>
    <lineage>
        <taxon>Bacteria</taxon>
        <taxon>Bacillati</taxon>
        <taxon>Bacillota</taxon>
        <taxon>Clostridia</taxon>
        <taxon>Lachnospirales</taxon>
        <taxon>Lachnospiraceae</taxon>
        <taxon>Anaerocolumna</taxon>
    </lineage>
</organism>
<feature type="transmembrane region" description="Helical" evidence="1">
    <location>
        <begin position="183"/>
        <end position="203"/>
    </location>
</feature>
<feature type="transmembrane region" description="Helical" evidence="1">
    <location>
        <begin position="140"/>
        <end position="162"/>
    </location>
</feature>
<dbReference type="EMBL" id="FRFD01000004">
    <property type="protein sequence ID" value="SHO47843.1"/>
    <property type="molecule type" value="Genomic_DNA"/>
</dbReference>
<dbReference type="Proteomes" id="UP000184612">
    <property type="component" value="Unassembled WGS sequence"/>
</dbReference>
<evidence type="ECO:0000256" key="1">
    <source>
        <dbReference type="SAM" id="Phobius"/>
    </source>
</evidence>
<feature type="transmembrane region" description="Helical" evidence="1">
    <location>
        <begin position="115"/>
        <end position="134"/>
    </location>
</feature>
<keyword evidence="1" id="KW-0472">Membrane</keyword>
<protein>
    <recommendedName>
        <fullName evidence="4">DUF4129 domain-containing protein</fullName>
    </recommendedName>
</protein>
<evidence type="ECO:0000313" key="3">
    <source>
        <dbReference type="Proteomes" id="UP000184612"/>
    </source>
</evidence>
<keyword evidence="1" id="KW-1133">Transmembrane helix</keyword>
<evidence type="ECO:0008006" key="4">
    <source>
        <dbReference type="Google" id="ProtNLM"/>
    </source>
</evidence>
<dbReference type="RefSeq" id="WP_175562015.1">
    <property type="nucleotide sequence ID" value="NZ_FRFD01000004.1"/>
</dbReference>
<reference evidence="2 3" key="1">
    <citation type="submission" date="2016-12" db="EMBL/GenBank/DDBJ databases">
        <authorList>
            <person name="Song W.-J."/>
            <person name="Kurnit D.M."/>
        </authorList>
    </citation>
    <scope>NUCLEOTIDE SEQUENCE [LARGE SCALE GENOMIC DNA]</scope>
    <source>
        <strain evidence="2 3">DSM 12503</strain>
    </source>
</reference>
<feature type="transmembrane region" description="Helical" evidence="1">
    <location>
        <begin position="267"/>
        <end position="293"/>
    </location>
</feature>
<feature type="transmembrane region" description="Helical" evidence="1">
    <location>
        <begin position="86"/>
        <end position="103"/>
    </location>
</feature>
<sequence>MNNRIYRVTIDIINLILGFLTIYAMMFTILLITKSNAAPFLLFLFSLSGALLSYYIKRYAKHIWAFLLFHFLLILILIFLVPSTIGKLLCAFFMLAVTIYSLVKRLREEEMARKNVTPSLLLVFALLYVINYQLRFPELTHLLFGLTVTFILLFFINSYLINFEHYFSLQQETSNVPLKQIKTVNHTIIIFFLGLSFANMFFFTKLPLKELLLSIQKGLLKLIRMVLSLLPEASSKIEETQENAPKKVPIPKHIKVPENTPSPLWEFIQNLITTLLIAAVIIGTIALISYAIYKLYQAFYKEKRSLFKDNTEFISPFDRREKAIKNKSIVNKNSFFRFWNQTNSDKIRRAFYKAVLSKKGKPPKVSATPWELSRYILSDNSSADIEADKKTEALAYYYEKARYNKADCTKEDIENFKKLLY</sequence>
<evidence type="ECO:0000313" key="2">
    <source>
        <dbReference type="EMBL" id="SHO47843.1"/>
    </source>
</evidence>
<keyword evidence="3" id="KW-1185">Reference proteome</keyword>
<name>A0A1M7Y5P5_9FIRM</name>
<feature type="transmembrane region" description="Helical" evidence="1">
    <location>
        <begin position="63"/>
        <end position="80"/>
    </location>
</feature>